<dbReference type="AlphaFoldDB" id="A0A8X6T6Y2"/>
<evidence type="ECO:0000313" key="1">
    <source>
        <dbReference type="EMBL" id="GFS83640.1"/>
    </source>
</evidence>
<protein>
    <submittedName>
        <fullName evidence="1">Uncharacterized protein</fullName>
    </submittedName>
</protein>
<dbReference type="Proteomes" id="UP000887013">
    <property type="component" value="Unassembled WGS sequence"/>
</dbReference>
<accession>A0A8X6T6Y2</accession>
<dbReference type="EMBL" id="BMAW01003446">
    <property type="protein sequence ID" value="GFS83640.1"/>
    <property type="molecule type" value="Genomic_DNA"/>
</dbReference>
<proteinExistence type="predicted"/>
<keyword evidence="2" id="KW-1185">Reference proteome</keyword>
<organism evidence="1 2">
    <name type="scientific">Nephila pilipes</name>
    <name type="common">Giant wood spider</name>
    <name type="synonym">Nephila maculata</name>
    <dbReference type="NCBI Taxonomy" id="299642"/>
    <lineage>
        <taxon>Eukaryota</taxon>
        <taxon>Metazoa</taxon>
        <taxon>Ecdysozoa</taxon>
        <taxon>Arthropoda</taxon>
        <taxon>Chelicerata</taxon>
        <taxon>Arachnida</taxon>
        <taxon>Araneae</taxon>
        <taxon>Araneomorphae</taxon>
        <taxon>Entelegynae</taxon>
        <taxon>Araneoidea</taxon>
        <taxon>Nephilidae</taxon>
        <taxon>Nephila</taxon>
    </lineage>
</organism>
<evidence type="ECO:0000313" key="2">
    <source>
        <dbReference type="Proteomes" id="UP000887013"/>
    </source>
</evidence>
<reference evidence="1" key="1">
    <citation type="submission" date="2020-08" db="EMBL/GenBank/DDBJ databases">
        <title>Multicomponent nature underlies the extraordinary mechanical properties of spider dragline silk.</title>
        <authorList>
            <person name="Kono N."/>
            <person name="Nakamura H."/>
            <person name="Mori M."/>
            <person name="Yoshida Y."/>
            <person name="Ohtoshi R."/>
            <person name="Malay A.D."/>
            <person name="Moran D.A.P."/>
            <person name="Tomita M."/>
            <person name="Numata K."/>
            <person name="Arakawa K."/>
        </authorList>
    </citation>
    <scope>NUCLEOTIDE SEQUENCE</scope>
</reference>
<name>A0A8X6T6Y2_NEPPI</name>
<gene>
    <name evidence="1" type="ORF">NPIL_362141</name>
</gene>
<sequence length="107" mass="12401">MFRILRNGKEISVNVDRLKPTYVPKELGDIPAGVRSKEKVSSQPNEVLDAGQENCWWWGLPWFAAVVEEYKKGTERWTNKRRGDETWFTRGRKTADRLVPSPIEVVV</sequence>
<comment type="caution">
    <text evidence="1">The sequence shown here is derived from an EMBL/GenBank/DDBJ whole genome shotgun (WGS) entry which is preliminary data.</text>
</comment>